<keyword evidence="1" id="KW-0233">DNA recombination</keyword>
<feature type="domain" description="Tyr recombinase" evidence="2">
    <location>
        <begin position="1"/>
        <end position="165"/>
    </location>
</feature>
<gene>
    <name evidence="3" type="ORF">FHR92_004959</name>
</gene>
<accession>A0A7W3XU95</accession>
<dbReference type="GO" id="GO:0003677">
    <property type="term" value="F:DNA binding"/>
    <property type="evidence" value="ECO:0007669"/>
    <property type="project" value="InterPro"/>
</dbReference>
<organism evidence="3 4">
    <name type="scientific">Fontibacillus solani</name>
    <dbReference type="NCBI Taxonomy" id="1572857"/>
    <lineage>
        <taxon>Bacteria</taxon>
        <taxon>Bacillati</taxon>
        <taxon>Bacillota</taxon>
        <taxon>Bacilli</taxon>
        <taxon>Bacillales</taxon>
        <taxon>Paenibacillaceae</taxon>
        <taxon>Fontibacillus</taxon>
    </lineage>
</organism>
<name>A0A7W3XU95_9BACL</name>
<reference evidence="3 4" key="1">
    <citation type="submission" date="2020-08" db="EMBL/GenBank/DDBJ databases">
        <title>Genomic Encyclopedia of Type Strains, Phase III (KMG-III): the genomes of soil and plant-associated and newly described type strains.</title>
        <authorList>
            <person name="Whitman W."/>
        </authorList>
    </citation>
    <scope>NUCLEOTIDE SEQUENCE [LARGE SCALE GENOMIC DNA]</scope>
    <source>
        <strain evidence="3 4">CECT 8693</strain>
    </source>
</reference>
<dbReference type="GO" id="GO:0015074">
    <property type="term" value="P:DNA integration"/>
    <property type="evidence" value="ECO:0007669"/>
    <property type="project" value="InterPro"/>
</dbReference>
<dbReference type="InterPro" id="IPR013762">
    <property type="entry name" value="Integrase-like_cat_sf"/>
</dbReference>
<sequence>MGLKWSAIDLIHRTITIKHTVTTGSLNGKYITIEKDRTKNKPSRRTLPLVDTFYDLLIRLKQRQDINQRQFKESYCRDYLDYIYVDELGDRIKPNYISQNFNLTLKKLRMPHIRFHDLRHSCASLLLSKGVSMKEVQEWLGHSDYSTTANIYSHLEYSTKIASADKMSEVIKI</sequence>
<dbReference type="InterPro" id="IPR002104">
    <property type="entry name" value="Integrase_catalytic"/>
</dbReference>
<dbReference type="CDD" id="cd01189">
    <property type="entry name" value="INT_ICEBs1_C_like"/>
    <property type="match status" value="1"/>
</dbReference>
<evidence type="ECO:0000259" key="2">
    <source>
        <dbReference type="PROSITE" id="PS51898"/>
    </source>
</evidence>
<dbReference type="AlphaFoldDB" id="A0A7W3XU95"/>
<dbReference type="PROSITE" id="PS51898">
    <property type="entry name" value="TYR_RECOMBINASE"/>
    <property type="match status" value="1"/>
</dbReference>
<dbReference type="EMBL" id="JACJIP010000051">
    <property type="protein sequence ID" value="MBA9088460.1"/>
    <property type="molecule type" value="Genomic_DNA"/>
</dbReference>
<keyword evidence="4" id="KW-1185">Reference proteome</keyword>
<evidence type="ECO:0000313" key="4">
    <source>
        <dbReference type="Proteomes" id="UP000567067"/>
    </source>
</evidence>
<dbReference type="PANTHER" id="PTHR30349:SF64">
    <property type="entry name" value="PROPHAGE INTEGRASE INTD-RELATED"/>
    <property type="match status" value="1"/>
</dbReference>
<dbReference type="Proteomes" id="UP000567067">
    <property type="component" value="Unassembled WGS sequence"/>
</dbReference>
<protein>
    <submittedName>
        <fullName evidence="3">Integrase</fullName>
    </submittedName>
</protein>
<dbReference type="GO" id="GO:0006310">
    <property type="term" value="P:DNA recombination"/>
    <property type="evidence" value="ECO:0007669"/>
    <property type="project" value="UniProtKB-KW"/>
</dbReference>
<dbReference type="InterPro" id="IPR050090">
    <property type="entry name" value="Tyrosine_recombinase_XerCD"/>
</dbReference>
<evidence type="ECO:0000256" key="1">
    <source>
        <dbReference type="ARBA" id="ARBA00023172"/>
    </source>
</evidence>
<proteinExistence type="predicted"/>
<dbReference type="Pfam" id="PF00589">
    <property type="entry name" value="Phage_integrase"/>
    <property type="match status" value="1"/>
</dbReference>
<dbReference type="SUPFAM" id="SSF56349">
    <property type="entry name" value="DNA breaking-rejoining enzymes"/>
    <property type="match status" value="1"/>
</dbReference>
<dbReference type="InterPro" id="IPR011010">
    <property type="entry name" value="DNA_brk_join_enz"/>
</dbReference>
<dbReference type="Gene3D" id="1.10.443.10">
    <property type="entry name" value="Intergrase catalytic core"/>
    <property type="match status" value="1"/>
</dbReference>
<comment type="caution">
    <text evidence="3">The sequence shown here is derived from an EMBL/GenBank/DDBJ whole genome shotgun (WGS) entry which is preliminary data.</text>
</comment>
<dbReference type="PANTHER" id="PTHR30349">
    <property type="entry name" value="PHAGE INTEGRASE-RELATED"/>
    <property type="match status" value="1"/>
</dbReference>
<evidence type="ECO:0000313" key="3">
    <source>
        <dbReference type="EMBL" id="MBA9088460.1"/>
    </source>
</evidence>